<sequence>MGKAPPSIDWMSELTEAVKNGLSVGELSKKLGVQTSAVYKHEHRTGIRLKRIRKAVPHKGNASGIDWPKVLQEAKASGMSTTALAWSLGVTLAAVLSAEDRTGVYLKRRHPNKKRIGGFKDSSDKTE</sequence>
<accession>A0A7W6LKE1</accession>
<keyword evidence="2" id="KW-1185">Reference proteome</keyword>
<protein>
    <submittedName>
        <fullName evidence="1">Putative transcriptional regulator</fullName>
    </submittedName>
</protein>
<evidence type="ECO:0000313" key="1">
    <source>
        <dbReference type="EMBL" id="MBB4145851.1"/>
    </source>
</evidence>
<dbReference type="AlphaFoldDB" id="A0A7W6LKE1"/>
<comment type="caution">
    <text evidence="1">The sequence shown here is derived from an EMBL/GenBank/DDBJ whole genome shotgun (WGS) entry which is preliminary data.</text>
</comment>
<name>A0A7W6LKE1_9HYPH</name>
<dbReference type="Gene3D" id="1.10.10.60">
    <property type="entry name" value="Homeodomain-like"/>
    <property type="match status" value="1"/>
</dbReference>
<proteinExistence type="predicted"/>
<dbReference type="RefSeq" id="WP_165130412.1">
    <property type="nucleotide sequence ID" value="NZ_CP049247.1"/>
</dbReference>
<dbReference type="EMBL" id="JACIEC010000012">
    <property type="protein sequence ID" value="MBB4145851.1"/>
    <property type="molecule type" value="Genomic_DNA"/>
</dbReference>
<evidence type="ECO:0000313" key="2">
    <source>
        <dbReference type="Proteomes" id="UP000519897"/>
    </source>
</evidence>
<reference evidence="1 2" key="1">
    <citation type="submission" date="2020-08" db="EMBL/GenBank/DDBJ databases">
        <title>Genomic Encyclopedia of Type Strains, Phase IV (KMG-IV): sequencing the most valuable type-strain genomes for metagenomic binning, comparative biology and taxonomic classification.</title>
        <authorList>
            <person name="Goeker M."/>
        </authorList>
    </citation>
    <scope>NUCLEOTIDE SEQUENCE [LARGE SCALE GENOMIC DNA]</scope>
    <source>
        <strain evidence="1 2">DSM 29514</strain>
    </source>
</reference>
<organism evidence="1 2">
    <name type="scientific">Rhizobium rhizoryzae</name>
    <dbReference type="NCBI Taxonomy" id="451876"/>
    <lineage>
        <taxon>Bacteria</taxon>
        <taxon>Pseudomonadati</taxon>
        <taxon>Pseudomonadota</taxon>
        <taxon>Alphaproteobacteria</taxon>
        <taxon>Hyphomicrobiales</taxon>
        <taxon>Rhizobiaceae</taxon>
        <taxon>Rhizobium/Agrobacterium group</taxon>
        <taxon>Rhizobium</taxon>
    </lineage>
</organism>
<gene>
    <name evidence="1" type="ORF">GGQ72_004417</name>
</gene>
<dbReference type="Proteomes" id="UP000519897">
    <property type="component" value="Unassembled WGS sequence"/>
</dbReference>